<evidence type="ECO:0000313" key="4">
    <source>
        <dbReference type="Proteomes" id="UP000737171"/>
    </source>
</evidence>
<feature type="domain" description="ChsH2 rubredoxin-like zinc ribbon" evidence="2">
    <location>
        <begin position="20"/>
        <end position="50"/>
    </location>
</feature>
<dbReference type="InterPro" id="IPR022002">
    <property type="entry name" value="ChsH2_Znr"/>
</dbReference>
<dbReference type="PANTHER" id="PTHR34075:SF5">
    <property type="entry name" value="BLR3430 PROTEIN"/>
    <property type="match status" value="1"/>
</dbReference>
<dbReference type="SUPFAM" id="SSF50249">
    <property type="entry name" value="Nucleic acid-binding proteins"/>
    <property type="match status" value="1"/>
</dbReference>
<organism evidence="3 4">
    <name type="scientific">Pseudaquabacterium terrae</name>
    <dbReference type="NCBI Taxonomy" id="2732868"/>
    <lineage>
        <taxon>Bacteria</taxon>
        <taxon>Pseudomonadati</taxon>
        <taxon>Pseudomonadota</taxon>
        <taxon>Betaproteobacteria</taxon>
        <taxon>Burkholderiales</taxon>
        <taxon>Sphaerotilaceae</taxon>
        <taxon>Pseudaquabacterium</taxon>
    </lineage>
</organism>
<comment type="caution">
    <text evidence="3">The sequence shown here is derived from an EMBL/GenBank/DDBJ whole genome shotgun (WGS) entry which is preliminary data.</text>
</comment>
<dbReference type="Pfam" id="PF01796">
    <property type="entry name" value="OB_ChsH2_C"/>
    <property type="match status" value="1"/>
</dbReference>
<evidence type="ECO:0000313" key="3">
    <source>
        <dbReference type="EMBL" id="NRF72397.1"/>
    </source>
</evidence>
<protein>
    <submittedName>
        <fullName evidence="3">OB-fold domain-containing protein</fullName>
    </submittedName>
</protein>
<dbReference type="InterPro" id="IPR052513">
    <property type="entry name" value="Thioester_dehydratase-like"/>
</dbReference>
<sequence>MNTTQQIPIADGLFTWPSATPQLIGGHCTECGGWHFPAQDNCPHCAGLSVERTPMSRRGILWTWTVQAFPPPVPPYRGPVQDFVPFGVGYVELAEGLRVQGRLTVNDAAQLKIGMPMELVLEPFGTDAQGRTVLGFAFAPA</sequence>
<name>A0ABX2EVA8_9BURK</name>
<dbReference type="Proteomes" id="UP000737171">
    <property type="component" value="Unassembled WGS sequence"/>
</dbReference>
<evidence type="ECO:0000259" key="2">
    <source>
        <dbReference type="Pfam" id="PF12172"/>
    </source>
</evidence>
<gene>
    <name evidence="3" type="ORF">HLB44_36015</name>
</gene>
<feature type="domain" description="ChsH2 C-terminal OB-fold" evidence="1">
    <location>
        <begin position="54"/>
        <end position="121"/>
    </location>
</feature>
<dbReference type="RefSeq" id="WP_173135546.1">
    <property type="nucleotide sequence ID" value="NZ_JABRWJ010000024.1"/>
</dbReference>
<dbReference type="InterPro" id="IPR012340">
    <property type="entry name" value="NA-bd_OB-fold"/>
</dbReference>
<evidence type="ECO:0000259" key="1">
    <source>
        <dbReference type="Pfam" id="PF01796"/>
    </source>
</evidence>
<accession>A0ABX2EVA8</accession>
<proteinExistence type="predicted"/>
<dbReference type="Pfam" id="PF12172">
    <property type="entry name" value="zf-ChsH2"/>
    <property type="match status" value="1"/>
</dbReference>
<dbReference type="PANTHER" id="PTHR34075">
    <property type="entry name" value="BLR3430 PROTEIN"/>
    <property type="match status" value="1"/>
</dbReference>
<dbReference type="EMBL" id="JABRWJ010000024">
    <property type="protein sequence ID" value="NRF72397.1"/>
    <property type="molecule type" value="Genomic_DNA"/>
</dbReference>
<keyword evidence="4" id="KW-1185">Reference proteome</keyword>
<reference evidence="3 4" key="1">
    <citation type="submission" date="2020-05" db="EMBL/GenBank/DDBJ databases">
        <title>Aquincola sp. isolate from soil.</title>
        <authorList>
            <person name="Han J."/>
            <person name="Kim D.-U."/>
        </authorList>
    </citation>
    <scope>NUCLEOTIDE SEQUENCE [LARGE SCALE GENOMIC DNA]</scope>
    <source>
        <strain evidence="3 4">S2</strain>
    </source>
</reference>
<dbReference type="InterPro" id="IPR002878">
    <property type="entry name" value="ChsH2_C"/>
</dbReference>